<sequence>MESNLLTFVLLITSTIVYQSDAFRVIKNSQYGKKQRFHSQAQFDKIHKFLQRRYSIAHQNGTSDDKHSYYTNSWAVHVFPPEKIIADRIAEKHGFVNIGPIGNLPGHFHFKHDKISSKRKKREIKKTDLLELENEVQYAIQQKILKRFKRDNQLVFNDPMFQDMWYLENTGQTDGPPGVDLNVMNVWKQGLSGQGIVISVLDDGLDHTHPDLEPNYDRYASCDLNDNDDDPRPRDSDPDNCHGTRCGGEAAAAANNSMCGVGVAYNAKIGGIRMLDGQATDALEASALGFRGNHIDIYINCWGPKDDGKTFGKPGPMAANALRLGAQKGRYGFGSIYVWATGNGGLTDDDCNCDGYTTSIFTISIGCIGNRGLSAYYTEKCSSTLAVTFNGASHKEGTENKVVTTDLYHKCTEEFKGTSASAPLAAGVIALALERNPKLTWRDVQDLIVQTALKTSPLDDGWKVNGAGFHFNHKFGFGRLDATAMVNKAGEWADLKYTLPQHRKCTAASSLERVNIPNNDAKEILAPTVACENTVAKIDRVEHVVLTVSFVHRRRGDVSIDLISPSNTRSEMLSTRKYDDSDEGLDEWHFMTVYCWGENPRGTWKIIIRDNYEQGNGMFSDGSESAPDLEQLEDQVIDSQMKIQANPLYDGTLNSGGLRRDQISRQPNYYGYPAYNYGPINYPYANYDIMNYGRSYIPATPEAGEEGAYYENEEEGHAYLEPMTSEEVEKDEERNARDFVEHAHQTLHKKYSHHAAADDSERTRRDEVDDARKAILDYYTRMNNVKKTTVHSDKYKKVQVQEEETGVPRVQVSAGYQNPKIQCVGDELCSGVLLKWVITFYGSCVSPDCPCVPPDCPAQN</sequence>
<dbReference type="InterPro" id="IPR038466">
    <property type="entry name" value="S8_pro-domain_sf"/>
</dbReference>
<dbReference type="PROSITE" id="PS00137">
    <property type="entry name" value="SUBTILASE_HIS"/>
    <property type="match status" value="1"/>
</dbReference>
<keyword evidence="4 15" id="KW-0732">Signal</keyword>
<evidence type="ECO:0000259" key="16">
    <source>
        <dbReference type="PROSITE" id="PS51829"/>
    </source>
</evidence>
<dbReference type="SUPFAM" id="SSF54897">
    <property type="entry name" value="Protease propeptides/inhibitors"/>
    <property type="match status" value="1"/>
</dbReference>
<protein>
    <recommendedName>
        <fullName evidence="11">SPC3</fullName>
    </recommendedName>
</protein>
<keyword evidence="5 13" id="KW-0378">Hydrolase</keyword>
<dbReference type="GO" id="GO:0016485">
    <property type="term" value="P:protein processing"/>
    <property type="evidence" value="ECO:0007669"/>
    <property type="project" value="TreeGrafter"/>
</dbReference>
<dbReference type="Gene3D" id="3.30.70.850">
    <property type="entry name" value="Peptidase S8, pro-domain"/>
    <property type="match status" value="1"/>
</dbReference>
<accession>A0A7M5XC65</accession>
<dbReference type="GO" id="GO:0004252">
    <property type="term" value="F:serine-type endopeptidase activity"/>
    <property type="evidence" value="ECO:0007669"/>
    <property type="project" value="UniProtKB-UniRule"/>
</dbReference>
<keyword evidence="8" id="KW-1015">Disulfide bond</keyword>
<comment type="similarity">
    <text evidence="1">Belongs to the peptidase S8 family. Furin subfamily.</text>
</comment>
<dbReference type="CDD" id="cd04059">
    <property type="entry name" value="Peptidases_S8_Protein_convertases_Kexins_Furin-like"/>
    <property type="match status" value="1"/>
</dbReference>
<dbReference type="Pfam" id="PF00082">
    <property type="entry name" value="Peptidase_S8"/>
    <property type="match status" value="1"/>
</dbReference>
<dbReference type="OrthoDB" id="300641at2759"/>
<organism evidence="17 18">
    <name type="scientific">Clytia hemisphaerica</name>
    <dbReference type="NCBI Taxonomy" id="252671"/>
    <lineage>
        <taxon>Eukaryota</taxon>
        <taxon>Metazoa</taxon>
        <taxon>Cnidaria</taxon>
        <taxon>Hydrozoa</taxon>
        <taxon>Hydroidolina</taxon>
        <taxon>Leptothecata</taxon>
        <taxon>Obeliida</taxon>
        <taxon>Clytiidae</taxon>
        <taxon>Clytia</taxon>
    </lineage>
</organism>
<dbReference type="PRINTS" id="PR00723">
    <property type="entry name" value="SUBTILISIN"/>
</dbReference>
<dbReference type="FunFam" id="3.30.70.850:FF:000001">
    <property type="entry name" value="Proprotein convertase subtilisin/kexin type 5"/>
    <property type="match status" value="1"/>
</dbReference>
<evidence type="ECO:0000256" key="13">
    <source>
        <dbReference type="PROSITE-ProRule" id="PRU01240"/>
    </source>
</evidence>
<dbReference type="SUPFAM" id="SSF52743">
    <property type="entry name" value="Subtilisin-like"/>
    <property type="match status" value="1"/>
</dbReference>
<dbReference type="FunFam" id="3.40.50.200:FF:000021">
    <property type="entry name" value="Proprotein convertase subtilisin/kexin type 5a"/>
    <property type="match status" value="1"/>
</dbReference>
<keyword evidence="2 13" id="KW-0645">Protease</keyword>
<dbReference type="GO" id="GO:0005802">
    <property type="term" value="C:trans-Golgi network"/>
    <property type="evidence" value="ECO:0007669"/>
    <property type="project" value="TreeGrafter"/>
</dbReference>
<dbReference type="InterPro" id="IPR015500">
    <property type="entry name" value="Peptidase_S8_subtilisin-rel"/>
</dbReference>
<evidence type="ECO:0000256" key="8">
    <source>
        <dbReference type="ARBA" id="ARBA00023157"/>
    </source>
</evidence>
<dbReference type="RefSeq" id="XP_066924352.1">
    <property type="nucleotide sequence ID" value="XM_067068251.1"/>
</dbReference>
<dbReference type="FunFam" id="2.60.120.260:FF:000006">
    <property type="entry name" value="Proprotein convertase subtilisin/kexin type 5"/>
    <property type="match status" value="1"/>
</dbReference>
<evidence type="ECO:0000256" key="7">
    <source>
        <dbReference type="ARBA" id="ARBA00023145"/>
    </source>
</evidence>
<name>A0A7M5XC65_9CNID</name>
<feature type="chain" id="PRO_5029788958" description="SPC3" evidence="15">
    <location>
        <begin position="23"/>
        <end position="860"/>
    </location>
</feature>
<dbReference type="InterPro" id="IPR036852">
    <property type="entry name" value="Peptidase_S8/S53_dom_sf"/>
</dbReference>
<dbReference type="Gene3D" id="3.40.50.200">
    <property type="entry name" value="Peptidase S8/S53 domain"/>
    <property type="match status" value="1"/>
</dbReference>
<dbReference type="AlphaFoldDB" id="A0A7M5XC65"/>
<dbReference type="InterPro" id="IPR000209">
    <property type="entry name" value="Peptidase_S8/S53_dom"/>
</dbReference>
<evidence type="ECO:0000256" key="3">
    <source>
        <dbReference type="ARBA" id="ARBA00022685"/>
    </source>
</evidence>
<keyword evidence="6 13" id="KW-0720">Serine protease</keyword>
<evidence type="ECO:0000256" key="6">
    <source>
        <dbReference type="ARBA" id="ARBA00022825"/>
    </source>
</evidence>
<proteinExistence type="inferred from homology"/>
<evidence type="ECO:0000256" key="9">
    <source>
        <dbReference type="ARBA" id="ARBA00023180"/>
    </source>
</evidence>
<feature type="region of interest" description="Disordered" evidence="14">
    <location>
        <begin position="217"/>
        <end position="239"/>
    </location>
</feature>
<dbReference type="Pfam" id="PF16470">
    <property type="entry name" value="S8_pro-domain"/>
    <property type="match status" value="1"/>
</dbReference>
<evidence type="ECO:0000256" key="1">
    <source>
        <dbReference type="ARBA" id="ARBA00005325"/>
    </source>
</evidence>
<evidence type="ECO:0000256" key="12">
    <source>
        <dbReference type="PIRSR" id="PIRSR615500-1"/>
    </source>
</evidence>
<dbReference type="Pfam" id="PF01483">
    <property type="entry name" value="P_proprotein"/>
    <property type="match status" value="1"/>
</dbReference>
<evidence type="ECO:0000256" key="5">
    <source>
        <dbReference type="ARBA" id="ARBA00022801"/>
    </source>
</evidence>
<dbReference type="Proteomes" id="UP000594262">
    <property type="component" value="Unplaced"/>
</dbReference>
<dbReference type="Gene3D" id="2.60.120.260">
    <property type="entry name" value="Galactose-binding domain-like"/>
    <property type="match status" value="1"/>
</dbReference>
<keyword evidence="18" id="KW-1185">Reference proteome</keyword>
<dbReference type="InterPro" id="IPR023828">
    <property type="entry name" value="Peptidase_S8_Ser-AS"/>
</dbReference>
<keyword evidence="3" id="KW-0165">Cleavage on pair of basic residues</keyword>
<feature type="active site" description="Charge relay system" evidence="12 13">
    <location>
        <position position="202"/>
    </location>
</feature>
<evidence type="ECO:0000256" key="14">
    <source>
        <dbReference type="SAM" id="MobiDB-lite"/>
    </source>
</evidence>
<dbReference type="PANTHER" id="PTHR42884">
    <property type="entry name" value="PROPROTEIN CONVERTASE SUBTILISIN/KEXIN-RELATED"/>
    <property type="match status" value="1"/>
</dbReference>
<dbReference type="PROSITE" id="PS51829">
    <property type="entry name" value="P_HOMO_B"/>
    <property type="match status" value="1"/>
</dbReference>
<feature type="active site" description="Charge relay system" evidence="12 13">
    <location>
        <position position="419"/>
    </location>
</feature>
<evidence type="ECO:0000256" key="11">
    <source>
        <dbReference type="ARBA" id="ARBA00076619"/>
    </source>
</evidence>
<evidence type="ECO:0000256" key="4">
    <source>
        <dbReference type="ARBA" id="ARBA00022729"/>
    </source>
</evidence>
<dbReference type="PROSITE" id="PS00136">
    <property type="entry name" value="SUBTILASE_ASP"/>
    <property type="match status" value="1"/>
</dbReference>
<dbReference type="PROSITE" id="PS51892">
    <property type="entry name" value="SUBTILASE"/>
    <property type="match status" value="1"/>
</dbReference>
<feature type="compositionally biased region" description="Basic and acidic residues" evidence="14">
    <location>
        <begin position="230"/>
        <end position="239"/>
    </location>
</feature>
<feature type="domain" description="P/Homo B" evidence="16">
    <location>
        <begin position="498"/>
        <end position="668"/>
    </location>
</feature>
<dbReference type="InterPro" id="IPR023827">
    <property type="entry name" value="Peptidase_S8_Asp-AS"/>
</dbReference>
<dbReference type="InterPro" id="IPR034182">
    <property type="entry name" value="Kexin/furin"/>
</dbReference>
<feature type="active site" description="Charge relay system" evidence="12 13">
    <location>
        <position position="242"/>
    </location>
</feature>
<evidence type="ECO:0000256" key="10">
    <source>
        <dbReference type="ARBA" id="ARBA00055784"/>
    </source>
</evidence>
<dbReference type="InterPro" id="IPR002884">
    <property type="entry name" value="P_dom"/>
</dbReference>
<dbReference type="InterPro" id="IPR008979">
    <property type="entry name" value="Galactose-bd-like_sf"/>
</dbReference>
<evidence type="ECO:0000256" key="2">
    <source>
        <dbReference type="ARBA" id="ARBA00022670"/>
    </source>
</evidence>
<dbReference type="SUPFAM" id="SSF49785">
    <property type="entry name" value="Galactose-binding domain-like"/>
    <property type="match status" value="1"/>
</dbReference>
<dbReference type="GeneID" id="136811626"/>
<comment type="function">
    <text evidence="10">Probably involved in the processing of hormone and other protein precursors at sites comprised of pairs of basic amino acid residues.</text>
</comment>
<dbReference type="InterPro" id="IPR022398">
    <property type="entry name" value="Peptidase_S8_His-AS"/>
</dbReference>
<dbReference type="EnsemblMetazoa" id="CLYHEMT020906.1">
    <property type="protein sequence ID" value="CLYHEMP020906.1"/>
    <property type="gene ID" value="CLYHEMG020906"/>
</dbReference>
<dbReference type="PANTHER" id="PTHR42884:SF23">
    <property type="entry name" value="FURIN-LIKE PROTEASE 2"/>
    <property type="match status" value="1"/>
</dbReference>
<dbReference type="InterPro" id="IPR032815">
    <property type="entry name" value="S8_pro-domain"/>
</dbReference>
<evidence type="ECO:0000256" key="15">
    <source>
        <dbReference type="SAM" id="SignalP"/>
    </source>
</evidence>
<evidence type="ECO:0000313" key="17">
    <source>
        <dbReference type="EnsemblMetazoa" id="CLYHEMP020906.1"/>
    </source>
</evidence>
<dbReference type="PROSITE" id="PS00138">
    <property type="entry name" value="SUBTILASE_SER"/>
    <property type="match status" value="1"/>
</dbReference>
<evidence type="ECO:0000313" key="18">
    <source>
        <dbReference type="Proteomes" id="UP000594262"/>
    </source>
</evidence>
<keyword evidence="9" id="KW-0325">Glycoprotein</keyword>
<reference evidence="17" key="1">
    <citation type="submission" date="2021-01" db="UniProtKB">
        <authorList>
            <consortium name="EnsemblMetazoa"/>
        </authorList>
    </citation>
    <scope>IDENTIFICATION</scope>
</reference>
<dbReference type="GO" id="GO:0000139">
    <property type="term" value="C:Golgi membrane"/>
    <property type="evidence" value="ECO:0007669"/>
    <property type="project" value="TreeGrafter"/>
</dbReference>
<feature type="signal peptide" evidence="15">
    <location>
        <begin position="1"/>
        <end position="22"/>
    </location>
</feature>
<keyword evidence="7" id="KW-0865">Zymogen</keyword>